<name>A0ABP5QI90_9MICO</name>
<organism evidence="1 2">
    <name type="scientific">Herbiconiux moechotypicola</name>
    <dbReference type="NCBI Taxonomy" id="637393"/>
    <lineage>
        <taxon>Bacteria</taxon>
        <taxon>Bacillati</taxon>
        <taxon>Actinomycetota</taxon>
        <taxon>Actinomycetes</taxon>
        <taxon>Micrococcales</taxon>
        <taxon>Microbacteriaceae</taxon>
        <taxon>Herbiconiux</taxon>
    </lineage>
</organism>
<keyword evidence="2" id="KW-1185">Reference proteome</keyword>
<comment type="caution">
    <text evidence="1">The sequence shown here is derived from an EMBL/GenBank/DDBJ whole genome shotgun (WGS) entry which is preliminary data.</text>
</comment>
<reference evidence="2" key="1">
    <citation type="journal article" date="2019" name="Int. J. Syst. Evol. Microbiol.">
        <title>The Global Catalogue of Microorganisms (GCM) 10K type strain sequencing project: providing services to taxonomists for standard genome sequencing and annotation.</title>
        <authorList>
            <consortium name="The Broad Institute Genomics Platform"/>
            <consortium name="The Broad Institute Genome Sequencing Center for Infectious Disease"/>
            <person name="Wu L."/>
            <person name="Ma J."/>
        </authorList>
    </citation>
    <scope>NUCLEOTIDE SEQUENCE [LARGE SCALE GENOMIC DNA]</scope>
    <source>
        <strain evidence="2">JCM 16117</strain>
    </source>
</reference>
<accession>A0ABP5QI90</accession>
<gene>
    <name evidence="1" type="ORF">GCM10009851_22010</name>
</gene>
<proteinExistence type="predicted"/>
<dbReference type="Proteomes" id="UP001500929">
    <property type="component" value="Unassembled WGS sequence"/>
</dbReference>
<sequence length="293" mass="32568">MSDGPFYARPMSVWRPWDADDDEYEERSLIRELLPSTLYPPVLAWIRRELRPRGAYAYVDMSRVHELQSGLQVDFRLENRYVEADDMVRTITQAGDQFVARVIDFFLSAYEEDDSGNTPSNVKSLMWHFDNAPSAAVIALRDGVYRLQRRVPEGVDELAEASRQSAPTLAGQHLGKAWTEAYALTPNTSLVMTEAIKAVEAAAHPVVSPTARKVRLGMITQTIKDQSGWTLAFPTRDDGHPDHKAVLVGMLETLIIAQADRHGGAAPTVVEAQGHVQLASALVQWFSAGIVVR</sequence>
<evidence type="ECO:0000313" key="1">
    <source>
        <dbReference type="EMBL" id="GAA2236617.1"/>
    </source>
</evidence>
<evidence type="ECO:0000313" key="2">
    <source>
        <dbReference type="Proteomes" id="UP001500929"/>
    </source>
</evidence>
<protein>
    <submittedName>
        <fullName evidence="1">Uncharacterized protein</fullName>
    </submittedName>
</protein>
<dbReference type="EMBL" id="BAAAQY010000006">
    <property type="protein sequence ID" value="GAA2236617.1"/>
    <property type="molecule type" value="Genomic_DNA"/>
</dbReference>